<evidence type="ECO:0000256" key="1">
    <source>
        <dbReference type="SAM" id="SignalP"/>
    </source>
</evidence>
<feature type="non-terminal residue" evidence="2">
    <location>
        <position position="42"/>
    </location>
</feature>
<dbReference type="EMBL" id="ASHM01100252">
    <property type="protein sequence ID" value="PNX66841.1"/>
    <property type="molecule type" value="Genomic_DNA"/>
</dbReference>
<reference evidence="2 3" key="2">
    <citation type="journal article" date="2017" name="Front. Plant Sci.">
        <title>Gene Classification and Mining of Molecular Markers Useful in Red Clover (Trifolium pratense) Breeding.</title>
        <authorList>
            <person name="Istvanek J."/>
            <person name="Dluhosova J."/>
            <person name="Dluhos P."/>
            <person name="Patkova L."/>
            <person name="Nedelnik J."/>
            <person name="Repkova J."/>
        </authorList>
    </citation>
    <scope>NUCLEOTIDE SEQUENCE [LARGE SCALE GENOMIC DNA]</scope>
    <source>
        <strain evidence="3">cv. Tatra</strain>
        <tissue evidence="2">Young leaves</tissue>
    </source>
</reference>
<keyword evidence="1" id="KW-0732">Signal</keyword>
<dbReference type="AlphaFoldDB" id="A0A2K3KKK9"/>
<evidence type="ECO:0000313" key="2">
    <source>
        <dbReference type="EMBL" id="PNX66841.1"/>
    </source>
</evidence>
<dbReference type="Proteomes" id="UP000236291">
    <property type="component" value="Unassembled WGS sequence"/>
</dbReference>
<reference evidence="2 3" key="1">
    <citation type="journal article" date="2014" name="Am. J. Bot.">
        <title>Genome assembly and annotation for red clover (Trifolium pratense; Fabaceae).</title>
        <authorList>
            <person name="Istvanek J."/>
            <person name="Jaros M."/>
            <person name="Krenek A."/>
            <person name="Repkova J."/>
        </authorList>
    </citation>
    <scope>NUCLEOTIDE SEQUENCE [LARGE SCALE GENOMIC DNA]</scope>
    <source>
        <strain evidence="3">cv. Tatra</strain>
        <tissue evidence="2">Young leaves</tissue>
    </source>
</reference>
<comment type="caution">
    <text evidence="2">The sequence shown here is derived from an EMBL/GenBank/DDBJ whole genome shotgun (WGS) entry which is preliminary data.</text>
</comment>
<gene>
    <name evidence="2" type="ORF">L195_g055308</name>
</gene>
<protein>
    <submittedName>
        <fullName evidence="2">Sulfite exporter TauE/SafE family protein</fullName>
    </submittedName>
</protein>
<organism evidence="2 3">
    <name type="scientific">Trifolium pratense</name>
    <name type="common">Red clover</name>
    <dbReference type="NCBI Taxonomy" id="57577"/>
    <lineage>
        <taxon>Eukaryota</taxon>
        <taxon>Viridiplantae</taxon>
        <taxon>Streptophyta</taxon>
        <taxon>Embryophyta</taxon>
        <taxon>Tracheophyta</taxon>
        <taxon>Spermatophyta</taxon>
        <taxon>Magnoliopsida</taxon>
        <taxon>eudicotyledons</taxon>
        <taxon>Gunneridae</taxon>
        <taxon>Pentapetalae</taxon>
        <taxon>rosids</taxon>
        <taxon>fabids</taxon>
        <taxon>Fabales</taxon>
        <taxon>Fabaceae</taxon>
        <taxon>Papilionoideae</taxon>
        <taxon>50 kb inversion clade</taxon>
        <taxon>NPAAA clade</taxon>
        <taxon>Hologalegina</taxon>
        <taxon>IRL clade</taxon>
        <taxon>Trifolieae</taxon>
        <taxon>Trifolium</taxon>
    </lineage>
</organism>
<dbReference type="STRING" id="57577.A0A2K3KKK9"/>
<proteinExistence type="predicted"/>
<feature type="signal peptide" evidence="1">
    <location>
        <begin position="1"/>
        <end position="17"/>
    </location>
</feature>
<feature type="chain" id="PRO_5014426345" evidence="1">
    <location>
        <begin position="18"/>
        <end position="42"/>
    </location>
</feature>
<evidence type="ECO:0000313" key="3">
    <source>
        <dbReference type="Proteomes" id="UP000236291"/>
    </source>
</evidence>
<accession>A0A2K3KKK9</accession>
<name>A0A2K3KKK9_TRIPR</name>
<sequence length="42" mass="4686">MITVLLIIIFIGTSVKACLKGLETWNKETIVLEEAVKHLEST</sequence>